<evidence type="ECO:0000313" key="3">
    <source>
        <dbReference type="EMBL" id="CEX62051.1"/>
    </source>
</evidence>
<dbReference type="InterPro" id="IPR035985">
    <property type="entry name" value="Ubiquitin-activating_enz"/>
</dbReference>
<feature type="domain" description="THIF-type NAD/FAD binding fold" evidence="2">
    <location>
        <begin position="88"/>
        <end position="311"/>
    </location>
</feature>
<dbReference type="GO" id="GO:0005737">
    <property type="term" value="C:cytoplasm"/>
    <property type="evidence" value="ECO:0007669"/>
    <property type="project" value="TreeGrafter"/>
</dbReference>
<dbReference type="PANTHER" id="PTHR10953">
    <property type="entry name" value="UBIQUITIN-ACTIVATING ENZYME E1"/>
    <property type="match status" value="1"/>
</dbReference>
<protein>
    <submittedName>
        <fullName evidence="3">HesA/MoeB/ThiF family protein</fullName>
        <ecNumber evidence="3">2.7.7.73</ecNumber>
    </submittedName>
</protein>
<dbReference type="Proteomes" id="UP000048507">
    <property type="component" value="Unassembled WGS sequence"/>
</dbReference>
<evidence type="ECO:0000256" key="1">
    <source>
        <dbReference type="SAM" id="Phobius"/>
    </source>
</evidence>
<feature type="transmembrane region" description="Helical" evidence="1">
    <location>
        <begin position="398"/>
        <end position="418"/>
    </location>
</feature>
<evidence type="ECO:0000313" key="5">
    <source>
        <dbReference type="EMBL" id="VFI31870.1"/>
    </source>
</evidence>
<sequence length="457" mass="52367">MFYVNSYVFAYKKEGIMYLRGRSMREIAIEPQISQEFINDLFNSCKELLEIEEVLGSKLTFELLNEQILISDEIDIDSRYSRTKGYYSLFYNEEYNKIQNKTVLVLGAGALGCYISLSLSMYGVRKLIVADYDIIEPSNLNRQILYTESDVGKEKINVLSQKIHKYNSDVQVVPISIKVSSVEELENIVAEYGSIDFIVKAIDTPIDIIKIVNQFAVSHKISYISGGFNGCYLIIDNIYIPTIGSCFACRNINKDINKYTLSDKTKWPTTPEMPAILGGIMTNLIIKIFLGCYNEILIDNAYVYNMRNHALSQEKYVLENGECPICKKNNKVKDNNIRAKTFIRSVCFCLLSGGVAFLSAIGQFTVIETQLIVLFLGIIFAIYYAYYNKNIQTSLENIVWLFSSFEILFLLVNFRTFIQLPVDIFISMIIFLMLWIFIMLGIVCLSYYITLLFSKEA</sequence>
<dbReference type="Pfam" id="PF00899">
    <property type="entry name" value="ThiF"/>
    <property type="match status" value="1"/>
</dbReference>
<dbReference type="GO" id="GO:0008641">
    <property type="term" value="F:ubiquitin-like modifier activating enzyme activity"/>
    <property type="evidence" value="ECO:0007669"/>
    <property type="project" value="InterPro"/>
</dbReference>
<accession>A0A098ZC64</accession>
<dbReference type="Proteomes" id="UP000045541">
    <property type="component" value="Unassembled WGS sequence"/>
</dbReference>
<dbReference type="InterPro" id="IPR000594">
    <property type="entry name" value="ThiF_NAD_FAD-bd"/>
</dbReference>
<reference evidence="5 8" key="2">
    <citation type="submission" date="2019-02" db="EMBL/GenBank/DDBJ databases">
        <authorList>
            <consortium name="Pathogen Informatics"/>
        </authorList>
    </citation>
    <scope>NUCLEOTIDE SEQUENCE [LARGE SCALE GENOMIC DNA]</scope>
    <source>
        <strain evidence="5">GPS_HK_21-sc-2296565</strain>
    </source>
</reference>
<dbReference type="RefSeq" id="WP_001812020.1">
    <property type="nucleotide sequence ID" value="NZ_CDQA01000001.1"/>
</dbReference>
<dbReference type="GO" id="GO:0016779">
    <property type="term" value="F:nucleotidyltransferase activity"/>
    <property type="evidence" value="ECO:0007669"/>
    <property type="project" value="UniProtKB-KW"/>
</dbReference>
<feature type="transmembrane region" description="Helical" evidence="1">
    <location>
        <begin position="103"/>
        <end position="124"/>
    </location>
</feature>
<reference evidence="6 7" key="1">
    <citation type="submission" date="2015-03" db="EMBL/GenBank/DDBJ databases">
        <authorList>
            <consortium name="Pathogen Informatics"/>
            <person name="Murphy D."/>
        </authorList>
    </citation>
    <scope>NUCLEOTIDE SEQUENCE [LARGE SCALE GENOMIC DNA]</scope>
    <source>
        <strain evidence="4 6">0310</strain>
        <strain evidence="3">SMRU51</strain>
        <strain evidence="7">type strain: N</strain>
    </source>
</reference>
<dbReference type="EMBL" id="LR216058">
    <property type="protein sequence ID" value="VFI31870.1"/>
    <property type="molecule type" value="Genomic_DNA"/>
</dbReference>
<dbReference type="PANTHER" id="PTHR10953:SF102">
    <property type="entry name" value="ADENYLYLTRANSFERASE AND SULFURTRANSFERASE MOCS3"/>
    <property type="match status" value="1"/>
</dbReference>
<evidence type="ECO:0000313" key="6">
    <source>
        <dbReference type="Proteomes" id="UP000045541"/>
    </source>
</evidence>
<keyword evidence="1" id="KW-0812">Transmembrane</keyword>
<proteinExistence type="predicted"/>
<gene>
    <name evidence="3" type="primary">thiF</name>
    <name evidence="3" type="ORF">ERS019209_00470</name>
    <name evidence="4" type="ORF">ERS096071_00810</name>
    <name evidence="5" type="ORF">SAMEA3431391_00602</name>
</gene>
<dbReference type="GO" id="GO:0004792">
    <property type="term" value="F:thiosulfate-cyanide sulfurtransferase activity"/>
    <property type="evidence" value="ECO:0007669"/>
    <property type="project" value="TreeGrafter"/>
</dbReference>
<dbReference type="EC" id="2.7.7.73" evidence="3"/>
<evidence type="ECO:0000313" key="4">
    <source>
        <dbReference type="EMBL" id="CKJ05944.1"/>
    </source>
</evidence>
<evidence type="ECO:0000313" key="8">
    <source>
        <dbReference type="Proteomes" id="UP000290138"/>
    </source>
</evidence>
<feature type="transmembrane region" description="Helical" evidence="1">
    <location>
        <begin position="341"/>
        <end position="361"/>
    </location>
</feature>
<feature type="transmembrane region" description="Helical" evidence="1">
    <location>
        <begin position="367"/>
        <end position="386"/>
    </location>
</feature>
<dbReference type="AlphaFoldDB" id="A0A098ZC64"/>
<organism evidence="3 7">
    <name type="scientific">Streptococcus pneumoniae</name>
    <dbReference type="NCBI Taxonomy" id="1313"/>
    <lineage>
        <taxon>Bacteria</taxon>
        <taxon>Bacillati</taxon>
        <taxon>Bacillota</taxon>
        <taxon>Bacilli</taxon>
        <taxon>Lactobacillales</taxon>
        <taxon>Streptococcaceae</taxon>
        <taxon>Streptococcus</taxon>
    </lineage>
</organism>
<dbReference type="EMBL" id="CMWB01000010">
    <property type="protein sequence ID" value="CKJ05944.1"/>
    <property type="molecule type" value="Genomic_DNA"/>
</dbReference>
<feature type="transmembrane region" description="Helical" evidence="1">
    <location>
        <begin position="424"/>
        <end position="449"/>
    </location>
</feature>
<keyword evidence="3" id="KW-0548">Nucleotidyltransferase</keyword>
<dbReference type="EMBL" id="CFFA01000003">
    <property type="protein sequence ID" value="CEX62051.1"/>
    <property type="molecule type" value="Genomic_DNA"/>
</dbReference>
<dbReference type="Gene3D" id="3.40.50.720">
    <property type="entry name" value="NAD(P)-binding Rossmann-like Domain"/>
    <property type="match status" value="1"/>
</dbReference>
<evidence type="ECO:0000259" key="2">
    <source>
        <dbReference type="Pfam" id="PF00899"/>
    </source>
</evidence>
<keyword evidence="1" id="KW-1133">Transmembrane helix</keyword>
<name>A0A098ZC64_STREE</name>
<keyword evidence="3" id="KW-0808">Transferase</keyword>
<dbReference type="InterPro" id="IPR045886">
    <property type="entry name" value="ThiF/MoeB/HesA"/>
</dbReference>
<evidence type="ECO:0000313" key="7">
    <source>
        <dbReference type="Proteomes" id="UP000048507"/>
    </source>
</evidence>
<dbReference type="SUPFAM" id="SSF69572">
    <property type="entry name" value="Activating enzymes of the ubiquitin-like proteins"/>
    <property type="match status" value="1"/>
</dbReference>
<keyword evidence="1" id="KW-0472">Membrane</keyword>
<dbReference type="Proteomes" id="UP000290138">
    <property type="component" value="Chromosome"/>
</dbReference>